<gene>
    <name evidence="3" type="ORF">KI387_025880</name>
</gene>
<evidence type="ECO:0000259" key="2">
    <source>
        <dbReference type="Pfam" id="PF22124"/>
    </source>
</evidence>
<dbReference type="InterPro" id="IPR027414">
    <property type="entry name" value="GH95_N_dom"/>
</dbReference>
<name>A0AA38FW92_TAXCH</name>
<evidence type="ECO:0000259" key="1">
    <source>
        <dbReference type="Pfam" id="PF14498"/>
    </source>
</evidence>
<dbReference type="Pfam" id="PF14498">
    <property type="entry name" value="Glyco_hyd_65N_2"/>
    <property type="match status" value="1"/>
</dbReference>
<evidence type="ECO:0000313" key="3">
    <source>
        <dbReference type="EMBL" id="KAH9310845.1"/>
    </source>
</evidence>
<dbReference type="SUPFAM" id="SSF48208">
    <property type="entry name" value="Six-hairpin glycosidases"/>
    <property type="match status" value="1"/>
</dbReference>
<dbReference type="Gene3D" id="2.70.98.50">
    <property type="entry name" value="putative glycoside hydrolase family protein from bacillus halodurans"/>
    <property type="match status" value="1"/>
</dbReference>
<dbReference type="EMBL" id="JAHRHJ020000006">
    <property type="protein sequence ID" value="KAH9310845.1"/>
    <property type="molecule type" value="Genomic_DNA"/>
</dbReference>
<dbReference type="InterPro" id="IPR008928">
    <property type="entry name" value="6-hairpin_glycosidase_sf"/>
</dbReference>
<feature type="non-terminal residue" evidence="3">
    <location>
        <position position="400"/>
    </location>
</feature>
<protein>
    <recommendedName>
        <fullName evidence="5">Alpha-L-fucosidase</fullName>
    </recommendedName>
</protein>
<reference evidence="3 4" key="1">
    <citation type="journal article" date="2021" name="Nat. Plants">
        <title>The Taxus genome provides insights into paclitaxel biosynthesis.</title>
        <authorList>
            <person name="Xiong X."/>
            <person name="Gou J."/>
            <person name="Liao Q."/>
            <person name="Li Y."/>
            <person name="Zhou Q."/>
            <person name="Bi G."/>
            <person name="Li C."/>
            <person name="Du R."/>
            <person name="Wang X."/>
            <person name="Sun T."/>
            <person name="Guo L."/>
            <person name="Liang H."/>
            <person name="Lu P."/>
            <person name="Wu Y."/>
            <person name="Zhang Z."/>
            <person name="Ro D.K."/>
            <person name="Shang Y."/>
            <person name="Huang S."/>
            <person name="Yan J."/>
        </authorList>
    </citation>
    <scope>NUCLEOTIDE SEQUENCE [LARGE SCALE GENOMIC DNA]</scope>
    <source>
        <strain evidence="3">Ta-2019</strain>
    </source>
</reference>
<keyword evidence="4" id="KW-1185">Reference proteome</keyword>
<comment type="caution">
    <text evidence="3">The sequence shown here is derived from an EMBL/GenBank/DDBJ whole genome shotgun (WGS) entry which is preliminary data.</text>
</comment>
<dbReference type="GO" id="GO:0004560">
    <property type="term" value="F:alpha-L-fucosidase activity"/>
    <property type="evidence" value="ECO:0007669"/>
    <property type="project" value="TreeGrafter"/>
</dbReference>
<dbReference type="GO" id="GO:0005975">
    <property type="term" value="P:carbohydrate metabolic process"/>
    <property type="evidence" value="ECO:0007669"/>
    <property type="project" value="InterPro"/>
</dbReference>
<dbReference type="Pfam" id="PF22124">
    <property type="entry name" value="Glyco_hydro_95_cat"/>
    <property type="match status" value="1"/>
</dbReference>
<feature type="domain" description="Glycosyl hydrolase family 95 catalytic" evidence="2">
    <location>
        <begin position="238"/>
        <end position="398"/>
    </location>
</feature>
<sequence length="400" mass="43892">DTLWTGEPRDFTDPKVAAILPQVRKLVTDGKFAEATAAAKAMADQPTEVYQPLGDIKLDFGASHKSFDADSYRRELDLDTATVKVNYVSEGIEFTREVFSSHPYQVIATKISANKSGAVSFTVALDSPLHYESHISGQTQIIMQGECPGKRVPPQKSLHANRQGIKFCAILELHISSDAGVVSSIEDKMLRVEGSNWAVLLLAASSSYDGPFTNPAESKKDPLSASSATLNSIKDVSFSDLYASHLADYQQLFHRVSLQLSNSTKSNSQNNGTSLSTLKNLYQDTPCIDKQQKILAGKISTADRINNFAKDEDPRLVTLLFQYGRYLLISSSRPGTLVSNLQGIWSQKVAPAWDAAPHLNINLQMNYWLAISCNLAECQEPLFDLISNLSINGRKTSQVS</sequence>
<dbReference type="AlphaFoldDB" id="A0AA38FW92"/>
<dbReference type="PANTHER" id="PTHR31084">
    <property type="entry name" value="ALPHA-L-FUCOSIDASE 2"/>
    <property type="match status" value="1"/>
</dbReference>
<dbReference type="OMA" id="WEADYHL"/>
<evidence type="ECO:0008006" key="5">
    <source>
        <dbReference type="Google" id="ProtNLM"/>
    </source>
</evidence>
<feature type="domain" description="Glycosyl hydrolase family 95 N-terminal" evidence="1">
    <location>
        <begin position="1"/>
        <end position="210"/>
    </location>
</feature>
<dbReference type="PANTHER" id="PTHR31084:SF0">
    <property type="entry name" value="ALPHA-L-FUCOSIDASE 2"/>
    <property type="match status" value="1"/>
</dbReference>
<dbReference type="InterPro" id="IPR054363">
    <property type="entry name" value="GH95_cat"/>
</dbReference>
<feature type="non-terminal residue" evidence="3">
    <location>
        <position position="1"/>
    </location>
</feature>
<evidence type="ECO:0000313" key="4">
    <source>
        <dbReference type="Proteomes" id="UP000824469"/>
    </source>
</evidence>
<organism evidence="3 4">
    <name type="scientific">Taxus chinensis</name>
    <name type="common">Chinese yew</name>
    <name type="synonym">Taxus wallichiana var. chinensis</name>
    <dbReference type="NCBI Taxonomy" id="29808"/>
    <lineage>
        <taxon>Eukaryota</taxon>
        <taxon>Viridiplantae</taxon>
        <taxon>Streptophyta</taxon>
        <taxon>Embryophyta</taxon>
        <taxon>Tracheophyta</taxon>
        <taxon>Spermatophyta</taxon>
        <taxon>Pinopsida</taxon>
        <taxon>Pinidae</taxon>
        <taxon>Conifers II</taxon>
        <taxon>Cupressales</taxon>
        <taxon>Taxaceae</taxon>
        <taxon>Taxus</taxon>
    </lineage>
</organism>
<dbReference type="Proteomes" id="UP000824469">
    <property type="component" value="Unassembled WGS sequence"/>
</dbReference>
<proteinExistence type="predicted"/>
<accession>A0AA38FW92</accession>